<dbReference type="GO" id="GO:0034045">
    <property type="term" value="C:phagophore assembly site membrane"/>
    <property type="evidence" value="ECO:0007669"/>
    <property type="project" value="TreeGrafter"/>
</dbReference>
<dbReference type="GO" id="GO:0097352">
    <property type="term" value="P:autophagosome maturation"/>
    <property type="evidence" value="ECO:0007669"/>
    <property type="project" value="TreeGrafter"/>
</dbReference>
<proteinExistence type="inferred from homology"/>
<evidence type="ECO:0000256" key="1">
    <source>
        <dbReference type="ARBA" id="ARBA00022499"/>
    </source>
</evidence>
<dbReference type="CDD" id="cd01612">
    <property type="entry name" value="Ubl_ATG12"/>
    <property type="match status" value="1"/>
</dbReference>
<evidence type="ECO:0000256" key="2">
    <source>
        <dbReference type="ARBA" id="ARBA00022786"/>
    </source>
</evidence>
<dbReference type="Gene3D" id="3.10.20.90">
    <property type="entry name" value="Phosphatidylinositol 3-kinase Catalytic Subunit, Chain A, domain 1"/>
    <property type="match status" value="1"/>
</dbReference>
<dbReference type="InterPro" id="IPR007242">
    <property type="entry name" value="Atg12"/>
</dbReference>
<keyword evidence="2 4" id="KW-0833">Ubl conjugation pathway</keyword>
<dbReference type="FunFam" id="3.10.20.90:FF:000150">
    <property type="entry name" value="Ubiquitin-like protein ATG12"/>
    <property type="match status" value="1"/>
</dbReference>
<dbReference type="EMBL" id="HBHQ01013984">
    <property type="protein sequence ID" value="CAD9817484.1"/>
    <property type="molecule type" value="Transcribed_RNA"/>
</dbReference>
<sequence length="161" mass="16993">MASNQDTTSATEEPPPAGEEISSEINEGDPEKGDSAAATSENEADASQPASPARGNDAPTIPVVSSSVAVKGKKVKVHFCAVGSAPLMKKTKFQIGADQSVSYVLAFLRKMLKLSHSGDSLFLYVNSAFCPSPDESIGELNDCFSIRGELVIHYSLQEAWG</sequence>
<dbReference type="AlphaFoldDB" id="A0A7S2UFB5"/>
<dbReference type="Pfam" id="PF04110">
    <property type="entry name" value="APG12"/>
    <property type="match status" value="1"/>
</dbReference>
<evidence type="ECO:0000313" key="6">
    <source>
        <dbReference type="EMBL" id="CAD9817484.1"/>
    </source>
</evidence>
<dbReference type="PANTHER" id="PTHR13385">
    <property type="entry name" value="AUTOPHAGY PROTEIN 12"/>
    <property type="match status" value="1"/>
</dbReference>
<feature type="compositionally biased region" description="Polar residues" evidence="5">
    <location>
        <begin position="1"/>
        <end position="11"/>
    </location>
</feature>
<evidence type="ECO:0000256" key="3">
    <source>
        <dbReference type="ARBA" id="ARBA00023006"/>
    </source>
</evidence>
<dbReference type="GO" id="GO:0000422">
    <property type="term" value="P:autophagy of mitochondrion"/>
    <property type="evidence" value="ECO:0007669"/>
    <property type="project" value="TreeGrafter"/>
</dbReference>
<comment type="similarity">
    <text evidence="4">Belongs to the ATG12 family.</text>
</comment>
<dbReference type="InterPro" id="IPR029071">
    <property type="entry name" value="Ubiquitin-like_domsf"/>
</dbReference>
<dbReference type="GO" id="GO:0019776">
    <property type="term" value="F:Atg8-family ligase activity"/>
    <property type="evidence" value="ECO:0007669"/>
    <property type="project" value="TreeGrafter"/>
</dbReference>
<keyword evidence="1 4" id="KW-1017">Isopeptide bond</keyword>
<reference evidence="6" key="1">
    <citation type="submission" date="2021-01" db="EMBL/GenBank/DDBJ databases">
        <authorList>
            <person name="Corre E."/>
            <person name="Pelletier E."/>
            <person name="Niang G."/>
            <person name="Scheremetjew M."/>
            <person name="Finn R."/>
            <person name="Kale V."/>
            <person name="Holt S."/>
            <person name="Cochrane G."/>
            <person name="Meng A."/>
            <person name="Brown T."/>
            <person name="Cohen L."/>
        </authorList>
    </citation>
    <scope>NUCLEOTIDE SEQUENCE</scope>
    <source>
        <strain evidence="6">CCMP2084</strain>
    </source>
</reference>
<dbReference type="SUPFAM" id="SSF54236">
    <property type="entry name" value="Ubiquitin-like"/>
    <property type="match status" value="1"/>
</dbReference>
<dbReference type="GO" id="GO:0034727">
    <property type="term" value="P:piecemeal microautophagy of the nucleus"/>
    <property type="evidence" value="ECO:0007669"/>
    <property type="project" value="TreeGrafter"/>
</dbReference>
<dbReference type="GO" id="GO:0061723">
    <property type="term" value="P:glycophagy"/>
    <property type="evidence" value="ECO:0007669"/>
    <property type="project" value="TreeGrafter"/>
</dbReference>
<evidence type="ECO:0000256" key="5">
    <source>
        <dbReference type="SAM" id="MobiDB-lite"/>
    </source>
</evidence>
<dbReference type="GO" id="GO:0034274">
    <property type="term" value="C:Atg12-Atg5-Atg16 complex"/>
    <property type="evidence" value="ECO:0007669"/>
    <property type="project" value="TreeGrafter"/>
</dbReference>
<name>A0A7S2UFB5_9STRA</name>
<evidence type="ECO:0000256" key="4">
    <source>
        <dbReference type="RuleBase" id="RU361201"/>
    </source>
</evidence>
<dbReference type="GO" id="GO:0000421">
    <property type="term" value="C:autophagosome membrane"/>
    <property type="evidence" value="ECO:0007669"/>
    <property type="project" value="TreeGrafter"/>
</dbReference>
<gene>
    <name evidence="6" type="ORF">ASEP1449_LOCUS9316</name>
</gene>
<organism evidence="6">
    <name type="scientific">Attheya septentrionalis</name>
    <dbReference type="NCBI Taxonomy" id="420275"/>
    <lineage>
        <taxon>Eukaryota</taxon>
        <taxon>Sar</taxon>
        <taxon>Stramenopiles</taxon>
        <taxon>Ochrophyta</taxon>
        <taxon>Bacillariophyta</taxon>
        <taxon>Coscinodiscophyceae</taxon>
        <taxon>Chaetocerotophycidae</taxon>
        <taxon>Chaetocerotales</taxon>
        <taxon>Attheyaceae</taxon>
        <taxon>Attheya</taxon>
    </lineage>
</organism>
<feature type="region of interest" description="Disordered" evidence="5">
    <location>
        <begin position="1"/>
        <end position="61"/>
    </location>
</feature>
<dbReference type="PANTHER" id="PTHR13385:SF0">
    <property type="entry name" value="UBIQUITIN-LIKE PROTEIN ATG12"/>
    <property type="match status" value="1"/>
</dbReference>
<comment type="subunit">
    <text evidence="4">Forms a conjugate with ATG5.</text>
</comment>
<accession>A0A7S2UFB5</accession>
<protein>
    <recommendedName>
        <fullName evidence="4">Ubiquitin-like protein ATG12</fullName>
    </recommendedName>
</protein>
<dbReference type="GO" id="GO:0000045">
    <property type="term" value="P:autophagosome assembly"/>
    <property type="evidence" value="ECO:0007669"/>
    <property type="project" value="InterPro"/>
</dbReference>
<keyword evidence="3 4" id="KW-0072">Autophagy</keyword>